<accession>A0ABS7CPZ2</accession>
<proteinExistence type="inferred from homology"/>
<evidence type="ECO:0000256" key="2">
    <source>
        <dbReference type="ARBA" id="ARBA00022723"/>
    </source>
</evidence>
<evidence type="ECO:0000313" key="7">
    <source>
        <dbReference type="Proteomes" id="UP000813018"/>
    </source>
</evidence>
<keyword evidence="7" id="KW-1185">Reference proteome</keyword>
<keyword evidence="3 6" id="KW-0378">Hydrolase</keyword>
<organism evidence="6 7">
    <name type="scientific">Pontibacter aydingkolensis</name>
    <dbReference type="NCBI Taxonomy" id="1911536"/>
    <lineage>
        <taxon>Bacteria</taxon>
        <taxon>Pseudomonadati</taxon>
        <taxon>Bacteroidota</taxon>
        <taxon>Cytophagia</taxon>
        <taxon>Cytophagales</taxon>
        <taxon>Hymenobacteraceae</taxon>
        <taxon>Pontibacter</taxon>
    </lineage>
</organism>
<feature type="domain" description="DinB-like" evidence="5">
    <location>
        <begin position="37"/>
        <end position="171"/>
    </location>
</feature>
<dbReference type="Pfam" id="PF12867">
    <property type="entry name" value="DinB_2"/>
    <property type="match status" value="1"/>
</dbReference>
<evidence type="ECO:0000259" key="5">
    <source>
        <dbReference type="Pfam" id="PF12867"/>
    </source>
</evidence>
<dbReference type="Gene3D" id="1.20.120.450">
    <property type="entry name" value="dinb family like domain"/>
    <property type="match status" value="1"/>
</dbReference>
<dbReference type="GO" id="GO:0016787">
    <property type="term" value="F:hydrolase activity"/>
    <property type="evidence" value="ECO:0007669"/>
    <property type="project" value="UniProtKB-KW"/>
</dbReference>
<dbReference type="NCBIfam" id="NF009807">
    <property type="entry name" value="PRK13291.1"/>
    <property type="match status" value="1"/>
</dbReference>
<dbReference type="InterPro" id="IPR034660">
    <property type="entry name" value="DinB/YfiT-like"/>
</dbReference>
<keyword evidence="1" id="KW-0963">Cytoplasm</keyword>
<evidence type="ECO:0000313" key="6">
    <source>
        <dbReference type="EMBL" id="MBW7465921.1"/>
    </source>
</evidence>
<dbReference type="InterPro" id="IPR024775">
    <property type="entry name" value="DinB-like"/>
</dbReference>
<evidence type="ECO:0000256" key="1">
    <source>
        <dbReference type="ARBA" id="ARBA00022490"/>
    </source>
</evidence>
<protein>
    <submittedName>
        <fullName evidence="6">Metal-dependent hydrolase</fullName>
    </submittedName>
</protein>
<dbReference type="EMBL" id="JAHYXK010000002">
    <property type="protein sequence ID" value="MBW7465921.1"/>
    <property type="molecule type" value="Genomic_DNA"/>
</dbReference>
<dbReference type="HAMAP" id="MF_01256">
    <property type="entry name" value="YfiT_hydrol"/>
    <property type="match status" value="1"/>
</dbReference>
<comment type="caution">
    <text evidence="6">The sequence shown here is derived from an EMBL/GenBank/DDBJ whole genome shotgun (WGS) entry which is preliminary data.</text>
</comment>
<dbReference type="RefSeq" id="WP_219875816.1">
    <property type="nucleotide sequence ID" value="NZ_JAHYXK010000002.1"/>
</dbReference>
<keyword evidence="4" id="KW-0862">Zinc</keyword>
<gene>
    <name evidence="6" type="ORF">K0O23_02495</name>
</gene>
<evidence type="ECO:0000256" key="4">
    <source>
        <dbReference type="ARBA" id="ARBA00022833"/>
    </source>
</evidence>
<name>A0ABS7CPZ2_9BACT</name>
<sequence>MSEEELELLRYPLGKYDPAKYGTDQHQVEQHILAIAQLPGKVRNAVKDLTPEQLDTPYRPEGWTLRQLIHHIPDSHMNGYIRQKLALTEDVPTIRTYHEAEWAMLPDSSLANPEISLTLLEALHQRWVVLLKCLTPEQLNRRLIHPETGECTIQQHIGLYAWHGEHHLAHITGLTIREGWAKEAPSLSINTPAETS</sequence>
<keyword evidence="2" id="KW-0479">Metal-binding</keyword>
<dbReference type="Proteomes" id="UP000813018">
    <property type="component" value="Unassembled WGS sequence"/>
</dbReference>
<evidence type="ECO:0000256" key="3">
    <source>
        <dbReference type="ARBA" id="ARBA00022801"/>
    </source>
</evidence>
<reference evidence="6 7" key="1">
    <citation type="journal article" date="2016" name="Int. J. Syst. Evol. Microbiol.">
        <title>Pontibacter aydingkolensis sp. nov., isolated from soil of a salt lake.</title>
        <authorList>
            <person name="Osman G."/>
            <person name="Zhang T."/>
            <person name="Lou K."/>
            <person name="Gao Y."/>
            <person name="Chang W."/>
            <person name="Lin Q."/>
            <person name="Yang H.M."/>
            <person name="Huo X.D."/>
            <person name="Wang N."/>
        </authorList>
    </citation>
    <scope>NUCLEOTIDE SEQUENCE [LARGE SCALE GENOMIC DNA]</scope>
    <source>
        <strain evidence="6 7">KACC 19255</strain>
    </source>
</reference>
<dbReference type="SUPFAM" id="SSF109854">
    <property type="entry name" value="DinB/YfiT-like putative metalloenzymes"/>
    <property type="match status" value="1"/>
</dbReference>
<dbReference type="InterPro" id="IPR023774">
    <property type="entry name" value="Put_metal_dep_hydrolase_YfiT"/>
</dbReference>